<protein>
    <submittedName>
        <fullName evidence="1">Uncharacterized protein</fullName>
    </submittedName>
</protein>
<comment type="caution">
    <text evidence="1">The sequence shown here is derived from an EMBL/GenBank/DDBJ whole genome shotgun (WGS) entry which is preliminary data.</text>
</comment>
<reference evidence="1 2" key="1">
    <citation type="submission" date="2023-07" db="EMBL/GenBank/DDBJ databases">
        <title>Sorghum-associated microbial communities from plants grown in Nebraska, USA.</title>
        <authorList>
            <person name="Schachtman D."/>
        </authorList>
    </citation>
    <scope>NUCLEOTIDE SEQUENCE [LARGE SCALE GENOMIC DNA]</scope>
    <source>
        <strain evidence="1 2">BE143</strain>
    </source>
</reference>
<gene>
    <name evidence="1" type="ORF">J2W98_003674</name>
</gene>
<sequence length="67" mass="8210">MSNIIILTMQMSGVRAFYEFNCFDDFESEYEYLSNNTYLQGAVLKGKLWDESKRWEKLKEKIKRMRW</sequence>
<proteinExistence type="predicted"/>
<evidence type="ECO:0000313" key="1">
    <source>
        <dbReference type="EMBL" id="MDR6779394.1"/>
    </source>
</evidence>
<accession>A0ABU1QIA8</accession>
<keyword evidence="2" id="KW-1185">Reference proteome</keyword>
<dbReference type="RefSeq" id="WP_310168684.1">
    <property type="nucleotide sequence ID" value="NZ_JAVDUG010000004.1"/>
</dbReference>
<evidence type="ECO:0000313" key="2">
    <source>
        <dbReference type="Proteomes" id="UP001266807"/>
    </source>
</evidence>
<dbReference type="EMBL" id="JAVDUG010000004">
    <property type="protein sequence ID" value="MDR6779394.1"/>
    <property type="molecule type" value="Genomic_DNA"/>
</dbReference>
<dbReference type="Proteomes" id="UP001266807">
    <property type="component" value="Unassembled WGS sequence"/>
</dbReference>
<name>A0ABU1QIA8_9BACL</name>
<organism evidence="1 2">
    <name type="scientific">Paenibacillus peoriae</name>
    <dbReference type="NCBI Taxonomy" id="59893"/>
    <lineage>
        <taxon>Bacteria</taxon>
        <taxon>Bacillati</taxon>
        <taxon>Bacillota</taxon>
        <taxon>Bacilli</taxon>
        <taxon>Bacillales</taxon>
        <taxon>Paenibacillaceae</taxon>
        <taxon>Paenibacillus</taxon>
    </lineage>
</organism>